<dbReference type="InterPro" id="IPR026992">
    <property type="entry name" value="DIOX_N"/>
</dbReference>
<dbReference type="Pfam" id="PF14226">
    <property type="entry name" value="DIOX_N"/>
    <property type="match status" value="1"/>
</dbReference>
<dbReference type="Gene3D" id="2.60.120.330">
    <property type="entry name" value="B-lactam Antibiotic, Isopenicillin N Synthase, Chain"/>
    <property type="match status" value="1"/>
</dbReference>
<evidence type="ECO:0000313" key="7">
    <source>
        <dbReference type="RefSeq" id="XP_010444273.1"/>
    </source>
</evidence>
<keyword evidence="3" id="KW-0560">Oxidoreductase</keyword>
<dbReference type="SUPFAM" id="SSF51197">
    <property type="entry name" value="Clavaminate synthase-like"/>
    <property type="match status" value="1"/>
</dbReference>
<dbReference type="RefSeq" id="XP_010444273.1">
    <property type="nucleotide sequence ID" value="XM_010445971.2"/>
</dbReference>
<evidence type="ECO:0000256" key="3">
    <source>
        <dbReference type="RuleBase" id="RU003682"/>
    </source>
</evidence>
<feature type="region of interest" description="Disordered" evidence="4">
    <location>
        <begin position="1"/>
        <end position="22"/>
    </location>
</feature>
<protein>
    <submittedName>
        <fullName evidence="7">Probable flavonol synthase 5</fullName>
    </submittedName>
</protein>
<reference evidence="7" key="2">
    <citation type="submission" date="2025-08" db="UniProtKB">
        <authorList>
            <consortium name="RefSeq"/>
        </authorList>
    </citation>
    <scope>IDENTIFICATION</scope>
    <source>
        <tissue evidence="7">Leaf</tissue>
    </source>
</reference>
<dbReference type="GeneID" id="104726986"/>
<dbReference type="PANTHER" id="PTHR47990">
    <property type="entry name" value="2-OXOGLUTARATE (2OG) AND FE(II)-DEPENDENT OXYGENASE SUPERFAMILY PROTEIN-RELATED"/>
    <property type="match status" value="1"/>
</dbReference>
<dbReference type="InterPro" id="IPR050231">
    <property type="entry name" value="Iron_ascorbate_oxido_reductase"/>
</dbReference>
<dbReference type="PROSITE" id="PS51471">
    <property type="entry name" value="FE2OG_OXY"/>
    <property type="match status" value="1"/>
</dbReference>
<evidence type="ECO:0000256" key="1">
    <source>
        <dbReference type="ARBA" id="ARBA00022723"/>
    </source>
</evidence>
<gene>
    <name evidence="7" type="primary">LOC104726986</name>
</gene>
<comment type="similarity">
    <text evidence="3">Belongs to the iron/ascorbate-dependent oxidoreductase family.</text>
</comment>
<keyword evidence="2 3" id="KW-0408">Iron</keyword>
<evidence type="ECO:0000256" key="2">
    <source>
        <dbReference type="ARBA" id="ARBA00023004"/>
    </source>
</evidence>
<dbReference type="Proteomes" id="UP000694864">
    <property type="component" value="Chromosome 11"/>
</dbReference>
<dbReference type="InterPro" id="IPR005123">
    <property type="entry name" value="Oxoglu/Fe-dep_dioxygenase_dom"/>
</dbReference>
<keyword evidence="1 3" id="KW-0479">Metal-binding</keyword>
<organism evidence="6 7">
    <name type="scientific">Camelina sativa</name>
    <name type="common">False flax</name>
    <name type="synonym">Myagrum sativum</name>
    <dbReference type="NCBI Taxonomy" id="90675"/>
    <lineage>
        <taxon>Eukaryota</taxon>
        <taxon>Viridiplantae</taxon>
        <taxon>Streptophyta</taxon>
        <taxon>Embryophyta</taxon>
        <taxon>Tracheophyta</taxon>
        <taxon>Spermatophyta</taxon>
        <taxon>Magnoliopsida</taxon>
        <taxon>eudicotyledons</taxon>
        <taxon>Gunneridae</taxon>
        <taxon>Pentapetalae</taxon>
        <taxon>rosids</taxon>
        <taxon>malvids</taxon>
        <taxon>Brassicales</taxon>
        <taxon>Brassicaceae</taxon>
        <taxon>Camelineae</taxon>
        <taxon>Camelina</taxon>
    </lineage>
</organism>
<reference evidence="6" key="1">
    <citation type="journal article" date="2014" name="Nat. Commun.">
        <title>The emerging biofuel crop Camelina sativa retains a highly undifferentiated hexaploid genome structure.</title>
        <authorList>
            <person name="Kagale S."/>
            <person name="Koh C."/>
            <person name="Nixon J."/>
            <person name="Bollina V."/>
            <person name="Clarke W.E."/>
            <person name="Tuteja R."/>
            <person name="Spillane C."/>
            <person name="Robinson S.J."/>
            <person name="Links M.G."/>
            <person name="Clarke C."/>
            <person name="Higgins E.E."/>
            <person name="Huebert T."/>
            <person name="Sharpe A.G."/>
            <person name="Parkin I.A."/>
        </authorList>
    </citation>
    <scope>NUCLEOTIDE SEQUENCE [LARGE SCALE GENOMIC DNA]</scope>
    <source>
        <strain evidence="6">cv. DH55</strain>
    </source>
</reference>
<name>A0ABM0UPS6_CAMSA</name>
<evidence type="ECO:0000256" key="4">
    <source>
        <dbReference type="SAM" id="MobiDB-lite"/>
    </source>
</evidence>
<sequence length="331" mass="37358">MVAERDHDTSSPSLPSLSKQLAGTTLGGSADVPVVDLSVSDEEFLVREVVKASEEWGVFQVVNHGIPKELMQQLQVAGKQFFDLPDTEKEAVAKEGGFEGYKRDYLEGINNWDEHLFHRLSPPSVINYKYWPKNPPQYREVTEEYTKHIKRLTEKILGWLSVGLGLSRVALTQNIGDDTAEYALRINFYPPTKHSELTIGAAAHSDMGAIALLVPNEVPGLQAFKDEQWFDLNYINSAVVVILGDQLMRITNGRFKNVFHRAKSDRERVRISWPIFVAPRDDMSIGPLPELTGDDNPPKFETLLYKDYIDKKIKGWALEGLHSLLKTPKTI</sequence>
<evidence type="ECO:0000313" key="6">
    <source>
        <dbReference type="Proteomes" id="UP000694864"/>
    </source>
</evidence>
<proteinExistence type="inferred from homology"/>
<evidence type="ECO:0000259" key="5">
    <source>
        <dbReference type="PROSITE" id="PS51471"/>
    </source>
</evidence>
<dbReference type="InterPro" id="IPR027443">
    <property type="entry name" value="IPNS-like_sf"/>
</dbReference>
<keyword evidence="6" id="KW-1185">Reference proteome</keyword>
<accession>A0ABM0UPS6</accession>
<dbReference type="Pfam" id="PF03171">
    <property type="entry name" value="2OG-FeII_Oxy"/>
    <property type="match status" value="1"/>
</dbReference>
<feature type="domain" description="Fe2OG dioxygenase" evidence="5">
    <location>
        <begin position="179"/>
        <end position="279"/>
    </location>
</feature>
<dbReference type="InterPro" id="IPR044861">
    <property type="entry name" value="IPNS-like_FE2OG_OXY"/>
</dbReference>